<organism evidence="1">
    <name type="scientific">Cyprideis torosa</name>
    <dbReference type="NCBI Taxonomy" id="163714"/>
    <lineage>
        <taxon>Eukaryota</taxon>
        <taxon>Metazoa</taxon>
        <taxon>Ecdysozoa</taxon>
        <taxon>Arthropoda</taxon>
        <taxon>Crustacea</taxon>
        <taxon>Oligostraca</taxon>
        <taxon>Ostracoda</taxon>
        <taxon>Podocopa</taxon>
        <taxon>Podocopida</taxon>
        <taxon>Cytherocopina</taxon>
        <taxon>Cytheroidea</taxon>
        <taxon>Cytherideidae</taxon>
        <taxon>Cyprideis</taxon>
    </lineage>
</organism>
<feature type="non-terminal residue" evidence="1">
    <location>
        <position position="95"/>
    </location>
</feature>
<name>A0A7R9A105_9CRUS</name>
<gene>
    <name evidence="1" type="ORF">CTOB1V02_LOCUS17090</name>
</gene>
<sequence>MMELEKPPSKALKAKAALVLDLEQFLRTRSKTKWITDKEQVSLDLQPMGLARLAFRSGRYLLALMHLEKWCSKNEVLGEEDSAFGGLGGWRNFLL</sequence>
<dbReference type="EMBL" id="OB720560">
    <property type="protein sequence ID" value="CAD7239275.1"/>
    <property type="molecule type" value="Genomic_DNA"/>
</dbReference>
<dbReference type="AlphaFoldDB" id="A0A7R9A105"/>
<accession>A0A7R9A105</accession>
<proteinExistence type="predicted"/>
<reference evidence="1" key="1">
    <citation type="submission" date="2020-11" db="EMBL/GenBank/DDBJ databases">
        <authorList>
            <person name="Tran Van P."/>
        </authorList>
    </citation>
    <scope>NUCLEOTIDE SEQUENCE</scope>
</reference>
<evidence type="ECO:0000313" key="1">
    <source>
        <dbReference type="EMBL" id="CAD7239275.1"/>
    </source>
</evidence>
<protein>
    <submittedName>
        <fullName evidence="1">Uncharacterized protein</fullName>
    </submittedName>
</protein>